<dbReference type="AlphaFoldDB" id="A0A816SYV6"/>
<gene>
    <name evidence="1" type="ORF">WKI299_LOCUS17758</name>
</gene>
<dbReference type="EMBL" id="CAJNRF010007134">
    <property type="protein sequence ID" value="CAF2088900.1"/>
    <property type="molecule type" value="Genomic_DNA"/>
</dbReference>
<organism evidence="1 2">
    <name type="scientific">Rotaria magnacalcarata</name>
    <dbReference type="NCBI Taxonomy" id="392030"/>
    <lineage>
        <taxon>Eukaryota</taxon>
        <taxon>Metazoa</taxon>
        <taxon>Spiralia</taxon>
        <taxon>Gnathifera</taxon>
        <taxon>Rotifera</taxon>
        <taxon>Eurotatoria</taxon>
        <taxon>Bdelloidea</taxon>
        <taxon>Philodinida</taxon>
        <taxon>Philodinidae</taxon>
        <taxon>Rotaria</taxon>
    </lineage>
</organism>
<comment type="caution">
    <text evidence="1">The sequence shown here is derived from an EMBL/GenBank/DDBJ whole genome shotgun (WGS) entry which is preliminary data.</text>
</comment>
<evidence type="ECO:0000313" key="1">
    <source>
        <dbReference type="EMBL" id="CAF2088900.1"/>
    </source>
</evidence>
<feature type="non-terminal residue" evidence="1">
    <location>
        <position position="38"/>
    </location>
</feature>
<reference evidence="1" key="1">
    <citation type="submission" date="2021-02" db="EMBL/GenBank/DDBJ databases">
        <authorList>
            <person name="Nowell W R."/>
        </authorList>
    </citation>
    <scope>NUCLEOTIDE SEQUENCE</scope>
</reference>
<accession>A0A816SYV6</accession>
<evidence type="ECO:0000313" key="2">
    <source>
        <dbReference type="Proteomes" id="UP000663856"/>
    </source>
</evidence>
<dbReference type="Proteomes" id="UP000663856">
    <property type="component" value="Unassembled WGS sequence"/>
</dbReference>
<protein>
    <submittedName>
        <fullName evidence="1">Uncharacterized protein</fullName>
    </submittedName>
</protein>
<proteinExistence type="predicted"/>
<name>A0A816SYV6_9BILA</name>
<sequence length="38" mass="4564">MCILHKRTSSTILQSSHVRLRTRRIQEGTNRLGVRRFR</sequence>